<dbReference type="Proteomes" id="UP001500340">
    <property type="component" value="Unassembled WGS sequence"/>
</dbReference>
<organism evidence="1 2">
    <name type="scientific">Paenibacillus motobuensis</name>
    <dbReference type="NCBI Taxonomy" id="295324"/>
    <lineage>
        <taxon>Bacteria</taxon>
        <taxon>Bacillati</taxon>
        <taxon>Bacillota</taxon>
        <taxon>Bacilli</taxon>
        <taxon>Bacillales</taxon>
        <taxon>Paenibacillaceae</taxon>
        <taxon>Paenibacillus</taxon>
    </lineage>
</organism>
<gene>
    <name evidence="1" type="ORF">GCM10008933_09880</name>
</gene>
<accession>A0ABN0Y2A7</accession>
<dbReference type="EMBL" id="BAAACX010000006">
    <property type="protein sequence ID" value="GAA0380752.1"/>
    <property type="molecule type" value="Genomic_DNA"/>
</dbReference>
<comment type="caution">
    <text evidence="1">The sequence shown here is derived from an EMBL/GenBank/DDBJ whole genome shotgun (WGS) entry which is preliminary data.</text>
</comment>
<name>A0ABN0Y2A7_9BACL</name>
<protein>
    <submittedName>
        <fullName evidence="1">Uncharacterized protein</fullName>
    </submittedName>
</protein>
<keyword evidence="2" id="KW-1185">Reference proteome</keyword>
<evidence type="ECO:0000313" key="2">
    <source>
        <dbReference type="Proteomes" id="UP001500340"/>
    </source>
</evidence>
<sequence length="57" mass="6527">MSMKSGFIHGAVQPLVYVMIVQITCEFITVPVIRRNIAPEYEIVNQFNPSVIEDLFK</sequence>
<evidence type="ECO:0000313" key="1">
    <source>
        <dbReference type="EMBL" id="GAA0380752.1"/>
    </source>
</evidence>
<proteinExistence type="predicted"/>
<reference evidence="1 2" key="1">
    <citation type="journal article" date="2019" name="Int. J. Syst. Evol. Microbiol.">
        <title>The Global Catalogue of Microorganisms (GCM) 10K type strain sequencing project: providing services to taxonomists for standard genome sequencing and annotation.</title>
        <authorList>
            <consortium name="The Broad Institute Genomics Platform"/>
            <consortium name="The Broad Institute Genome Sequencing Center for Infectious Disease"/>
            <person name="Wu L."/>
            <person name="Ma J."/>
        </authorList>
    </citation>
    <scope>NUCLEOTIDE SEQUENCE [LARGE SCALE GENOMIC DNA]</scope>
    <source>
        <strain evidence="1 2">JCM 12774</strain>
    </source>
</reference>